<feature type="transmembrane region" description="Helical" evidence="2">
    <location>
        <begin position="486"/>
        <end position="506"/>
    </location>
</feature>
<dbReference type="Proteomes" id="UP000030764">
    <property type="component" value="Unassembled WGS sequence"/>
</dbReference>
<feature type="chain" id="PRO_5001795312" evidence="3">
    <location>
        <begin position="23"/>
        <end position="507"/>
    </location>
</feature>
<proteinExistence type="predicted"/>
<protein>
    <submittedName>
        <fullName evidence="4">Uncharacterized protein</fullName>
    </submittedName>
</protein>
<keyword evidence="3" id="KW-0732">Signal</keyword>
<reference evidence="4 5" key="1">
    <citation type="journal article" date="2014" name="Nat. Genet.">
        <title>Genome and transcriptome of the porcine whipworm Trichuris suis.</title>
        <authorList>
            <person name="Jex A.R."/>
            <person name="Nejsum P."/>
            <person name="Schwarz E.M."/>
            <person name="Hu L."/>
            <person name="Young N.D."/>
            <person name="Hall R.S."/>
            <person name="Korhonen P.K."/>
            <person name="Liao S."/>
            <person name="Thamsborg S."/>
            <person name="Xia J."/>
            <person name="Xu P."/>
            <person name="Wang S."/>
            <person name="Scheerlinck J.P."/>
            <person name="Hofmann A."/>
            <person name="Sternberg P.W."/>
            <person name="Wang J."/>
            <person name="Gasser R.B."/>
        </authorList>
    </citation>
    <scope>NUCLEOTIDE SEQUENCE [LARGE SCALE GENOMIC DNA]</scope>
    <source>
        <strain evidence="4">DCEP-RM93M</strain>
    </source>
</reference>
<sequence>MKSCHMSFRIALAVCIATVSYADIVTREIAFVKDDPAEERLTQAVRSQFPPPKASPITQFNEWNEEEKIEVAKHAARVLTSGFKTLTKFKLEDIIFAVKCLTSSESHVFMKLKLTDFCVCKKTPLLVTYDDLVEGRVTLGYELTRSWRSLRPSIFHGWEINSNTVPCLPSCSSKNRSHGTFCIWEGTINGTSSPTYIGSICYKTSNFNEANKTNLPNDICSRWEYGNTPILRLAVPDELKSWKSTVLLYKPPTFGIYKSRNFLENAETDEHNLPRNPEGRTGFGGQGLLRNTGKNEMHFPIIIRKRKRNVKEVLIYQSYGRDKLGPIPEFYHEPKNKNGLQPDPTMEDYLYGLLKNESYKECTRKKFGEMFSPSNKIYTGYLPHPLTTDNAWIVGSVFIVKSNQKCLNALDVFSTKNYMNLKWKYINESQVKNIPELISAVFPNAVFRNIYGNPLQKVMIAASPLPLLTMFIILIVQMFAPLPMFILLPLIALLTALQIGSLSAFVL</sequence>
<evidence type="ECO:0000256" key="3">
    <source>
        <dbReference type="SAM" id="SignalP"/>
    </source>
</evidence>
<keyword evidence="2" id="KW-0812">Transmembrane</keyword>
<gene>
    <name evidence="4" type="ORF">M513_02441</name>
</gene>
<evidence type="ECO:0000256" key="2">
    <source>
        <dbReference type="SAM" id="Phobius"/>
    </source>
</evidence>
<name>A0A085MHR8_9BILA</name>
<dbReference type="EMBL" id="KL363192">
    <property type="protein sequence ID" value="KFD56764.1"/>
    <property type="molecule type" value="Genomic_DNA"/>
</dbReference>
<keyword evidence="2" id="KW-1133">Transmembrane helix</keyword>
<evidence type="ECO:0000313" key="4">
    <source>
        <dbReference type="EMBL" id="KFD56764.1"/>
    </source>
</evidence>
<keyword evidence="5" id="KW-1185">Reference proteome</keyword>
<dbReference type="AlphaFoldDB" id="A0A085MHR8"/>
<feature type="region of interest" description="Disordered" evidence="1">
    <location>
        <begin position="268"/>
        <end position="291"/>
    </location>
</feature>
<keyword evidence="2" id="KW-0472">Membrane</keyword>
<feature type="signal peptide" evidence="3">
    <location>
        <begin position="1"/>
        <end position="22"/>
    </location>
</feature>
<evidence type="ECO:0000256" key="1">
    <source>
        <dbReference type="SAM" id="MobiDB-lite"/>
    </source>
</evidence>
<evidence type="ECO:0000313" key="5">
    <source>
        <dbReference type="Proteomes" id="UP000030764"/>
    </source>
</evidence>
<accession>A0A085MHR8</accession>
<organism evidence="4 5">
    <name type="scientific">Trichuris suis</name>
    <name type="common">pig whipworm</name>
    <dbReference type="NCBI Taxonomy" id="68888"/>
    <lineage>
        <taxon>Eukaryota</taxon>
        <taxon>Metazoa</taxon>
        <taxon>Ecdysozoa</taxon>
        <taxon>Nematoda</taxon>
        <taxon>Enoplea</taxon>
        <taxon>Dorylaimia</taxon>
        <taxon>Trichinellida</taxon>
        <taxon>Trichuridae</taxon>
        <taxon>Trichuris</taxon>
    </lineage>
</organism>
<feature type="transmembrane region" description="Helical" evidence="2">
    <location>
        <begin position="458"/>
        <end position="479"/>
    </location>
</feature>